<keyword evidence="8" id="KW-0732">Signal</keyword>
<keyword evidence="5 7" id="KW-0472">Membrane</keyword>
<accession>A0A4P9YLQ4</accession>
<name>A0A4P9YLQ4_ROZAC</name>
<dbReference type="InterPro" id="IPR040236">
    <property type="entry name" value="TMEM198"/>
</dbReference>
<feature type="transmembrane region" description="Helical" evidence="7">
    <location>
        <begin position="214"/>
        <end position="234"/>
    </location>
</feature>
<keyword evidence="3 7" id="KW-0812">Transmembrane</keyword>
<dbReference type="PANTHER" id="PTHR31247:SF5">
    <property type="entry name" value="DUF4203 DOMAIN-CONTAINING PROTEIN"/>
    <property type="match status" value="1"/>
</dbReference>
<dbReference type="AlphaFoldDB" id="A0A4P9YLQ4"/>
<feature type="transmembrane region" description="Helical" evidence="7">
    <location>
        <begin position="92"/>
        <end position="113"/>
    </location>
</feature>
<dbReference type="EMBL" id="ML005065">
    <property type="protein sequence ID" value="RKP20428.1"/>
    <property type="molecule type" value="Genomic_DNA"/>
</dbReference>
<gene>
    <name evidence="10" type="ORF">ROZALSC1DRAFT_21401</name>
</gene>
<reference evidence="11" key="1">
    <citation type="journal article" date="2018" name="Nat. Microbiol.">
        <title>Leveraging single-cell genomics to expand the fungal tree of life.</title>
        <authorList>
            <person name="Ahrendt S.R."/>
            <person name="Quandt C.A."/>
            <person name="Ciobanu D."/>
            <person name="Clum A."/>
            <person name="Salamov A."/>
            <person name="Andreopoulos B."/>
            <person name="Cheng J.F."/>
            <person name="Woyke T."/>
            <person name="Pelin A."/>
            <person name="Henrissat B."/>
            <person name="Reynolds N.K."/>
            <person name="Benny G.L."/>
            <person name="Smith M.E."/>
            <person name="James T.Y."/>
            <person name="Grigoriev I.V."/>
        </authorList>
    </citation>
    <scope>NUCLEOTIDE SEQUENCE [LARGE SCALE GENOMIC DNA]</scope>
    <source>
        <strain evidence="11">CSF55</strain>
    </source>
</reference>
<organism evidence="10 11">
    <name type="scientific">Rozella allomycis (strain CSF55)</name>
    <dbReference type="NCBI Taxonomy" id="988480"/>
    <lineage>
        <taxon>Eukaryota</taxon>
        <taxon>Fungi</taxon>
        <taxon>Fungi incertae sedis</taxon>
        <taxon>Cryptomycota</taxon>
        <taxon>Cryptomycota incertae sedis</taxon>
        <taxon>Rozella</taxon>
    </lineage>
</organism>
<comment type="subcellular location">
    <subcellularLocation>
        <location evidence="1">Membrane</location>
        <topology evidence="1">Multi-pass membrane protein</topology>
    </subcellularLocation>
</comment>
<dbReference type="GO" id="GO:0005886">
    <property type="term" value="C:plasma membrane"/>
    <property type="evidence" value="ECO:0007669"/>
    <property type="project" value="TreeGrafter"/>
</dbReference>
<dbReference type="PANTHER" id="PTHR31247">
    <property type="entry name" value="TRANSMEMBRANE PROTEIN 198 FAMILY MEMBER"/>
    <property type="match status" value="1"/>
</dbReference>
<evidence type="ECO:0000256" key="2">
    <source>
        <dbReference type="ARBA" id="ARBA00006244"/>
    </source>
</evidence>
<feature type="transmembrane region" description="Helical" evidence="7">
    <location>
        <begin position="62"/>
        <end position="80"/>
    </location>
</feature>
<feature type="transmembrane region" description="Helical" evidence="7">
    <location>
        <begin position="171"/>
        <end position="194"/>
    </location>
</feature>
<feature type="transmembrane region" description="Helical" evidence="7">
    <location>
        <begin position="33"/>
        <end position="55"/>
    </location>
</feature>
<evidence type="ECO:0000256" key="7">
    <source>
        <dbReference type="SAM" id="Phobius"/>
    </source>
</evidence>
<evidence type="ECO:0000256" key="1">
    <source>
        <dbReference type="ARBA" id="ARBA00004141"/>
    </source>
</evidence>
<protein>
    <recommendedName>
        <fullName evidence="6">Transmembrane protein 198</fullName>
    </recommendedName>
</protein>
<dbReference type="InterPro" id="IPR025256">
    <property type="entry name" value="TM7S3/TM198-like_dom"/>
</dbReference>
<evidence type="ECO:0000313" key="11">
    <source>
        <dbReference type="Proteomes" id="UP000281549"/>
    </source>
</evidence>
<proteinExistence type="inferred from homology"/>
<evidence type="ECO:0000313" key="10">
    <source>
        <dbReference type="EMBL" id="RKP20428.1"/>
    </source>
</evidence>
<feature type="chain" id="PRO_5020277433" description="Transmembrane protein 198" evidence="8">
    <location>
        <begin position="19"/>
        <end position="244"/>
    </location>
</feature>
<evidence type="ECO:0000256" key="5">
    <source>
        <dbReference type="ARBA" id="ARBA00023136"/>
    </source>
</evidence>
<evidence type="ECO:0000256" key="8">
    <source>
        <dbReference type="SAM" id="SignalP"/>
    </source>
</evidence>
<evidence type="ECO:0000256" key="4">
    <source>
        <dbReference type="ARBA" id="ARBA00022989"/>
    </source>
</evidence>
<evidence type="ECO:0000259" key="9">
    <source>
        <dbReference type="Pfam" id="PF13886"/>
    </source>
</evidence>
<comment type="similarity">
    <text evidence="2">Belongs to the TMEM198 family.</text>
</comment>
<evidence type="ECO:0000256" key="6">
    <source>
        <dbReference type="ARBA" id="ARBA00049737"/>
    </source>
</evidence>
<evidence type="ECO:0000256" key="3">
    <source>
        <dbReference type="ARBA" id="ARBA00022692"/>
    </source>
</evidence>
<dbReference type="Pfam" id="PF13886">
    <property type="entry name" value="TM7S3_TM198"/>
    <property type="match status" value="1"/>
</dbReference>
<feature type="transmembrane region" description="Helical" evidence="7">
    <location>
        <begin position="146"/>
        <end position="164"/>
    </location>
</feature>
<keyword evidence="4 7" id="KW-1133">Transmembrane helix</keyword>
<feature type="transmembrane region" description="Helical" evidence="7">
    <location>
        <begin position="120"/>
        <end position="140"/>
    </location>
</feature>
<feature type="domain" description="TM7S3/TM198-like" evidence="9">
    <location>
        <begin position="41"/>
        <end position="232"/>
    </location>
</feature>
<sequence>MIYFLSCLLIIASNFVAADTNIIDNITLPNLEFNGYSAFSGAALIASGLLFLFFGIKLFKPILGMSGFFSFAIIAYALLGNYNVTFGDQTQLAYFGICIAAGIVGALLSIFLWRLGLALCGGLGGLCLALFILSFNISYFQEQNPRFIFIGVITLIGFILPLFFEKQVIIIATSLIGSFGLLTGIDVFVKLGFYQVVTAFMSQTSPYNFDQKTYIMLGSFAALTLFAILIQFKVTEKNKKHFSR</sequence>
<dbReference type="Proteomes" id="UP000281549">
    <property type="component" value="Unassembled WGS sequence"/>
</dbReference>
<feature type="signal peptide" evidence="8">
    <location>
        <begin position="1"/>
        <end position="18"/>
    </location>
</feature>